<dbReference type="CDD" id="cd03809">
    <property type="entry name" value="GT4_MtfB-like"/>
    <property type="match status" value="1"/>
</dbReference>
<evidence type="ECO:0000256" key="1">
    <source>
        <dbReference type="ARBA" id="ARBA00022679"/>
    </source>
</evidence>
<dbReference type="Proteomes" id="UP001491088">
    <property type="component" value="Chromosome"/>
</dbReference>
<proteinExistence type="predicted"/>
<name>A0ABZ2TP97_9FLAO</name>
<dbReference type="RefSeq" id="WP_340932193.1">
    <property type="nucleotide sequence ID" value="NZ_CP150496.1"/>
</dbReference>
<accession>A0ABZ2TP97</accession>
<dbReference type="Gene3D" id="3.40.50.2000">
    <property type="entry name" value="Glycogen Phosphorylase B"/>
    <property type="match status" value="2"/>
</dbReference>
<dbReference type="PANTHER" id="PTHR46401:SF2">
    <property type="entry name" value="GLYCOSYLTRANSFERASE WBBK-RELATED"/>
    <property type="match status" value="1"/>
</dbReference>
<protein>
    <submittedName>
        <fullName evidence="4">Glycosyltransferase family 1 protein</fullName>
    </submittedName>
</protein>
<gene>
    <name evidence="4" type="ORF">WG950_10500</name>
</gene>
<dbReference type="SUPFAM" id="SSF53756">
    <property type="entry name" value="UDP-Glycosyltransferase/glycogen phosphorylase"/>
    <property type="match status" value="1"/>
</dbReference>
<dbReference type="InterPro" id="IPR028098">
    <property type="entry name" value="Glyco_trans_4-like_N"/>
</dbReference>
<sequence>MKKKKIVVDARMINDSGIGTYLKNVIPYLIPKYDLVFLGTPKDLHKYENKLRNNIVEFTANIYSFAEQIYLPLIIPKCDIFWSPHINVPLFPIRAKKQVTTIHDINLLAFNNNFSILKKMYAKLLYKNAVKKSHQIITVSNFSKSEILKYLKVDEERINVIYGGVNKLFFKKSTLNFELPKNYLLYVGNVKPHKNLISLLKSYNKLPLNIKKVFSLVVIGKKEGFITPDKKVFNFINKNNLINNVIFTGYVEDQYLPDIYQKAKMFIFPSLYEGFGLPILEAMASKTLVLSSNLTSLPEVSLDNALYFNPLDTEELKDLIVKEIYSDNSIKIELAYNHSKKFTWQKSAEEHINIFEKVI</sequence>
<reference evidence="4 5" key="1">
    <citation type="submission" date="2024-03" db="EMBL/GenBank/DDBJ databases">
        <authorList>
            <person name="Cao K."/>
        </authorList>
    </citation>
    <scope>NUCLEOTIDE SEQUENCE [LARGE SCALE GENOMIC DNA]</scope>
    <source>
        <strain evidence="4 5">MCCC 1K00696</strain>
    </source>
</reference>
<evidence type="ECO:0000313" key="4">
    <source>
        <dbReference type="EMBL" id="WYW54957.1"/>
    </source>
</evidence>
<evidence type="ECO:0000259" key="3">
    <source>
        <dbReference type="Pfam" id="PF13439"/>
    </source>
</evidence>
<dbReference type="EMBL" id="CP150496">
    <property type="protein sequence ID" value="WYW54957.1"/>
    <property type="molecule type" value="Genomic_DNA"/>
</dbReference>
<feature type="domain" description="Glycosyltransferase subfamily 4-like N-terminal" evidence="3">
    <location>
        <begin position="17"/>
        <end position="166"/>
    </location>
</feature>
<dbReference type="PANTHER" id="PTHR46401">
    <property type="entry name" value="GLYCOSYLTRANSFERASE WBBK-RELATED"/>
    <property type="match status" value="1"/>
</dbReference>
<organism evidence="4 5">
    <name type="scientific">Polaribacter marinaquae</name>
    <dbReference type="NCBI Taxonomy" id="1642819"/>
    <lineage>
        <taxon>Bacteria</taxon>
        <taxon>Pseudomonadati</taxon>
        <taxon>Bacteroidota</taxon>
        <taxon>Flavobacteriia</taxon>
        <taxon>Flavobacteriales</taxon>
        <taxon>Flavobacteriaceae</taxon>
    </lineage>
</organism>
<evidence type="ECO:0000259" key="2">
    <source>
        <dbReference type="Pfam" id="PF00534"/>
    </source>
</evidence>
<dbReference type="InterPro" id="IPR001296">
    <property type="entry name" value="Glyco_trans_1"/>
</dbReference>
<dbReference type="Pfam" id="PF00534">
    <property type="entry name" value="Glycos_transf_1"/>
    <property type="match status" value="1"/>
</dbReference>
<feature type="domain" description="Glycosyl transferase family 1" evidence="2">
    <location>
        <begin position="175"/>
        <end position="321"/>
    </location>
</feature>
<keyword evidence="1" id="KW-0808">Transferase</keyword>
<evidence type="ECO:0000313" key="5">
    <source>
        <dbReference type="Proteomes" id="UP001491088"/>
    </source>
</evidence>
<dbReference type="Pfam" id="PF13439">
    <property type="entry name" value="Glyco_transf_4"/>
    <property type="match status" value="1"/>
</dbReference>
<keyword evidence="5" id="KW-1185">Reference proteome</keyword>